<feature type="transmembrane region" description="Helical" evidence="6">
    <location>
        <begin position="101"/>
        <end position="122"/>
    </location>
</feature>
<keyword evidence="2" id="KW-1003">Cell membrane</keyword>
<sequence length="300" mass="32691">MLEQQIQKVDRFQREHSQLAFIYAVYKKSSEDKVSSLAALFAYYALFSIFPLLLVMVSVLGVLLTKDSSLRTQIVNSALANFPIIGPQLKSSVHSLTGNGVGIGIGTVTLLLASRCLASLAIRALNDVWNVPDSRRMGFPKSVLNQLLWTVTVGVGVTVSTFFSTYASLPLFVGVAVAFGINALTFTLAARVILGKAVSVRQHLVGSVLAAFLWGLLQAFGAVLIERDLSHASSTYGFFAIVIGLCTWMYLQAYLTLLCAEADVVRDKRLWPRSVVRADPTEGDRRSEAFRLKQITAGPT</sequence>
<dbReference type="STRING" id="1121881.SAMN02745225_00306"/>
<dbReference type="EMBL" id="FQUL01000003">
    <property type="protein sequence ID" value="SHE33685.1"/>
    <property type="molecule type" value="Genomic_DNA"/>
</dbReference>
<evidence type="ECO:0000256" key="6">
    <source>
        <dbReference type="SAM" id="Phobius"/>
    </source>
</evidence>
<feature type="transmembrane region" description="Helical" evidence="6">
    <location>
        <begin position="204"/>
        <end position="225"/>
    </location>
</feature>
<protein>
    <submittedName>
        <fullName evidence="7">YihY family inner membrane protein</fullName>
    </submittedName>
</protein>
<dbReference type="InterPro" id="IPR017039">
    <property type="entry name" value="Virul_fac_BrkB"/>
</dbReference>
<evidence type="ECO:0000256" key="4">
    <source>
        <dbReference type="ARBA" id="ARBA00022989"/>
    </source>
</evidence>
<evidence type="ECO:0000256" key="1">
    <source>
        <dbReference type="ARBA" id="ARBA00004651"/>
    </source>
</evidence>
<dbReference type="PIRSF" id="PIRSF035875">
    <property type="entry name" value="RNase_BN"/>
    <property type="match status" value="1"/>
</dbReference>
<dbReference type="PANTHER" id="PTHR30213:SF1">
    <property type="entry name" value="INNER MEMBRANE PROTEIN YHJD"/>
    <property type="match status" value="1"/>
</dbReference>
<reference evidence="8" key="1">
    <citation type="submission" date="2016-11" db="EMBL/GenBank/DDBJ databases">
        <authorList>
            <person name="Varghese N."/>
            <person name="Submissions S."/>
        </authorList>
    </citation>
    <scope>NUCLEOTIDE SEQUENCE [LARGE SCALE GENOMIC DNA]</scope>
    <source>
        <strain evidence="8">DSM 19514</strain>
    </source>
</reference>
<evidence type="ECO:0000313" key="7">
    <source>
        <dbReference type="EMBL" id="SHE33685.1"/>
    </source>
</evidence>
<dbReference type="RefSeq" id="WP_072788050.1">
    <property type="nucleotide sequence ID" value="NZ_FQUL01000003.1"/>
</dbReference>
<dbReference type="Pfam" id="PF03631">
    <property type="entry name" value="Virul_fac_BrkB"/>
    <property type="match status" value="1"/>
</dbReference>
<comment type="subcellular location">
    <subcellularLocation>
        <location evidence="1">Cell membrane</location>
        <topology evidence="1">Multi-pass membrane protein</topology>
    </subcellularLocation>
</comment>
<keyword evidence="5 6" id="KW-0472">Membrane</keyword>
<name>A0A1M4SNA5_9ACTN</name>
<keyword evidence="4 6" id="KW-1133">Transmembrane helix</keyword>
<feature type="transmembrane region" description="Helical" evidence="6">
    <location>
        <begin position="37"/>
        <end position="64"/>
    </location>
</feature>
<proteinExistence type="predicted"/>
<accession>A0A1M4SNA5</accession>
<evidence type="ECO:0000256" key="3">
    <source>
        <dbReference type="ARBA" id="ARBA00022692"/>
    </source>
</evidence>
<dbReference type="PANTHER" id="PTHR30213">
    <property type="entry name" value="INNER MEMBRANE PROTEIN YHJD"/>
    <property type="match status" value="1"/>
</dbReference>
<feature type="transmembrane region" description="Helical" evidence="6">
    <location>
        <begin position="237"/>
        <end position="260"/>
    </location>
</feature>
<dbReference type="GO" id="GO:0005886">
    <property type="term" value="C:plasma membrane"/>
    <property type="evidence" value="ECO:0007669"/>
    <property type="project" value="UniProtKB-SubCell"/>
</dbReference>
<feature type="transmembrane region" description="Helical" evidence="6">
    <location>
        <begin position="169"/>
        <end position="192"/>
    </location>
</feature>
<feature type="transmembrane region" description="Helical" evidence="6">
    <location>
        <begin position="143"/>
        <end position="163"/>
    </location>
</feature>
<evidence type="ECO:0000256" key="2">
    <source>
        <dbReference type="ARBA" id="ARBA00022475"/>
    </source>
</evidence>
<evidence type="ECO:0000256" key="5">
    <source>
        <dbReference type="ARBA" id="ARBA00023136"/>
    </source>
</evidence>
<gene>
    <name evidence="7" type="ORF">SAMN02745225_00306</name>
</gene>
<keyword evidence="3 6" id="KW-0812">Transmembrane</keyword>
<dbReference type="Proteomes" id="UP000184295">
    <property type="component" value="Unassembled WGS sequence"/>
</dbReference>
<organism evidence="7 8">
    <name type="scientific">Ferrithrix thermotolerans DSM 19514</name>
    <dbReference type="NCBI Taxonomy" id="1121881"/>
    <lineage>
        <taxon>Bacteria</taxon>
        <taxon>Bacillati</taxon>
        <taxon>Actinomycetota</taxon>
        <taxon>Acidimicrobiia</taxon>
        <taxon>Acidimicrobiales</taxon>
        <taxon>Acidimicrobiaceae</taxon>
        <taxon>Ferrithrix</taxon>
    </lineage>
</organism>
<dbReference type="AlphaFoldDB" id="A0A1M4SNA5"/>
<evidence type="ECO:0000313" key="8">
    <source>
        <dbReference type="Proteomes" id="UP000184295"/>
    </source>
</evidence>
<keyword evidence="8" id="KW-1185">Reference proteome</keyword>